<name>A0ABR3Q3U7_9TREE</name>
<feature type="region of interest" description="Disordered" evidence="1">
    <location>
        <begin position="344"/>
        <end position="384"/>
    </location>
</feature>
<feature type="compositionally biased region" description="Basic and acidic residues" evidence="1">
    <location>
        <begin position="476"/>
        <end position="485"/>
    </location>
</feature>
<feature type="compositionally biased region" description="Basic and acidic residues" evidence="1">
    <location>
        <begin position="523"/>
        <end position="534"/>
    </location>
</feature>
<proteinExistence type="predicted"/>
<dbReference type="RefSeq" id="XP_069209146.1">
    <property type="nucleotide sequence ID" value="XM_069354504.1"/>
</dbReference>
<protein>
    <recommendedName>
        <fullName evidence="4">PH-response regulator protein palC</fullName>
    </recommendedName>
</protein>
<comment type="caution">
    <text evidence="2">The sequence shown here is derived from an EMBL/GenBank/DDBJ whole genome shotgun (WGS) entry which is preliminary data.</text>
</comment>
<evidence type="ECO:0008006" key="4">
    <source>
        <dbReference type="Google" id="ProtNLM"/>
    </source>
</evidence>
<evidence type="ECO:0000256" key="1">
    <source>
        <dbReference type="SAM" id="MobiDB-lite"/>
    </source>
</evidence>
<evidence type="ECO:0000313" key="2">
    <source>
        <dbReference type="EMBL" id="KAL1409202.1"/>
    </source>
</evidence>
<feature type="compositionally biased region" description="Pro residues" evidence="1">
    <location>
        <begin position="368"/>
        <end position="378"/>
    </location>
</feature>
<keyword evidence="3" id="KW-1185">Reference proteome</keyword>
<gene>
    <name evidence="2" type="ORF">Q8F55_006033</name>
</gene>
<feature type="region of interest" description="Disordered" evidence="1">
    <location>
        <begin position="476"/>
        <end position="500"/>
    </location>
</feature>
<dbReference type="EMBL" id="JBBXJM010000004">
    <property type="protein sequence ID" value="KAL1409202.1"/>
    <property type="molecule type" value="Genomic_DNA"/>
</dbReference>
<accession>A0ABR3Q3U7</accession>
<evidence type="ECO:0000313" key="3">
    <source>
        <dbReference type="Proteomes" id="UP001565368"/>
    </source>
</evidence>
<dbReference type="GeneID" id="95987076"/>
<reference evidence="2 3" key="1">
    <citation type="submission" date="2023-08" db="EMBL/GenBank/DDBJ databases">
        <title>Annotated Genome Sequence of Vanrija albida AlHP1.</title>
        <authorList>
            <person name="Herzog R."/>
        </authorList>
    </citation>
    <scope>NUCLEOTIDE SEQUENCE [LARGE SCALE GENOMIC DNA]</scope>
    <source>
        <strain evidence="2 3">AlHP1</strain>
    </source>
</reference>
<sequence length="542" mass="60091">MWLQLFTNSINPTILFAPISFGQERFLLSEHKIIEYEPRDSIGLRAGVLTALKDESARRNACYTLLGHGKLLLEIMTHSFFAADVGRQLPASYHKAKVKLAHLLGTPDCLDTPPPEKEVIELLEHIQWMMYAVRQASFSANEATARALQAKKAAHAIIFRIYGLAQLDEVVHDHVAAFTLHEEVYQAVAGAVSKGIHRSAVQDLLVRGPVAWAELWIEASVQAVDEFDQKAAFGRTVLFKGKPGYPATHGDVRDTALLCLRRGYQQHLDRIAAIENPMERFRARIALTPESLLGGLWRDLPDASSPGWTMPSTPCSSPCTTPRASSVSLIDRSKVFLRRVSGGSTDTLKRVPTDSTVMSRASEETLVPSPPPSRPTPPNLTAAPSTIDFAKPLAVKWMHHARVEDRARAYSAWRARAVQQPGADVPAGYLPTTAELTLAGYSPSAIDLLHSTGELPREDRSPEQWERAYEIAKDLRPRKDSEYHVQRPVHPSAPQRGGAGVEDIDVHHTLNRVNGKLRSVQRQQERAEDGEGWRDFNTGPQL</sequence>
<dbReference type="Proteomes" id="UP001565368">
    <property type="component" value="Unassembled WGS sequence"/>
</dbReference>
<feature type="region of interest" description="Disordered" evidence="1">
    <location>
        <begin position="512"/>
        <end position="542"/>
    </location>
</feature>
<organism evidence="2 3">
    <name type="scientific">Vanrija albida</name>
    <dbReference type="NCBI Taxonomy" id="181172"/>
    <lineage>
        <taxon>Eukaryota</taxon>
        <taxon>Fungi</taxon>
        <taxon>Dikarya</taxon>
        <taxon>Basidiomycota</taxon>
        <taxon>Agaricomycotina</taxon>
        <taxon>Tremellomycetes</taxon>
        <taxon>Trichosporonales</taxon>
        <taxon>Trichosporonaceae</taxon>
        <taxon>Vanrija</taxon>
    </lineage>
</organism>